<feature type="transmembrane region" description="Helical" evidence="6">
    <location>
        <begin position="20"/>
        <end position="41"/>
    </location>
</feature>
<accession>A0A0K9HIA5</accession>
<dbReference type="AlphaFoldDB" id="A0A0K9HIA5"/>
<dbReference type="Proteomes" id="UP000266922">
    <property type="component" value="Unassembled WGS sequence"/>
</dbReference>
<feature type="transmembrane region" description="Helical" evidence="6">
    <location>
        <begin position="85"/>
        <end position="104"/>
    </location>
</feature>
<dbReference type="InterPro" id="IPR002794">
    <property type="entry name" value="DUF92_TMEM19"/>
</dbReference>
<evidence type="ECO:0000256" key="2">
    <source>
        <dbReference type="ARBA" id="ARBA00009012"/>
    </source>
</evidence>
<dbReference type="Proteomes" id="UP000773850">
    <property type="component" value="Unassembled WGS sequence"/>
</dbReference>
<dbReference type="RefSeq" id="WP_049625177.1">
    <property type="nucleotide sequence ID" value="NZ_JBCMUY010000005.1"/>
</dbReference>
<feature type="transmembrane region" description="Helical" evidence="6">
    <location>
        <begin position="239"/>
        <end position="257"/>
    </location>
</feature>
<dbReference type="PANTHER" id="PTHR13353">
    <property type="entry name" value="TRANSMEMBRANE PROTEIN 19"/>
    <property type="match status" value="1"/>
</dbReference>
<comment type="caution">
    <text evidence="8">The sequence shown here is derived from an EMBL/GenBank/DDBJ whole genome shotgun (WGS) entry which is preliminary data.</text>
</comment>
<evidence type="ECO:0000313" key="10">
    <source>
        <dbReference type="Proteomes" id="UP000075517"/>
    </source>
</evidence>
<keyword evidence="12" id="KW-1185">Reference proteome</keyword>
<evidence type="ECO:0000313" key="11">
    <source>
        <dbReference type="Proteomes" id="UP000266922"/>
    </source>
</evidence>
<evidence type="ECO:0000313" key="8">
    <source>
        <dbReference type="EMBL" id="KYD35322.1"/>
    </source>
</evidence>
<comment type="similarity">
    <text evidence="2">Belongs to the TMEM19 family.</text>
</comment>
<evidence type="ECO:0000256" key="3">
    <source>
        <dbReference type="ARBA" id="ARBA00022692"/>
    </source>
</evidence>
<protein>
    <submittedName>
        <fullName evidence="9">DUF92 domain-containing protein</fullName>
    </submittedName>
</protein>
<evidence type="ECO:0000313" key="12">
    <source>
        <dbReference type="Proteomes" id="UP000773850"/>
    </source>
</evidence>
<gene>
    <name evidence="8" type="ORF">B4114_2068</name>
    <name evidence="9" type="ORF">D9548_07340</name>
    <name evidence="7" type="ORF">GS8_2159</name>
</gene>
<evidence type="ECO:0000256" key="5">
    <source>
        <dbReference type="ARBA" id="ARBA00023136"/>
    </source>
</evidence>
<evidence type="ECO:0000256" key="6">
    <source>
        <dbReference type="SAM" id="Phobius"/>
    </source>
</evidence>
<evidence type="ECO:0000313" key="7">
    <source>
        <dbReference type="EMBL" id="KAF6510002.1"/>
    </source>
</evidence>
<dbReference type="OrthoDB" id="9808500at2"/>
<dbReference type="PANTHER" id="PTHR13353:SF5">
    <property type="entry name" value="TRANSMEMBRANE PROTEIN 19"/>
    <property type="match status" value="1"/>
</dbReference>
<proteinExistence type="inferred from homology"/>
<sequence>MSGEWAYIAASAIAAGGGWLLRLLSVSGAAATVVVGALVGYGFSWSGLWLLGLFFASSSFFSHIGRRKKEKLAEKVAKGGRRDAVQVLANGGVPAALGLLAALLPDPVWNELFVVAVAAANADTWASEIGALSRRPPRTWPSFQPVEAGTSGAVTLLGTAASLAGALFIAASGALLLPAAPWLPLALFGWFGSWLDTWLGAAWQTVYRCPVCGIATERKQHCGRMTVQVKGWRWLDNDAVNVLSAAGAVLAAALVLGR</sequence>
<dbReference type="Pfam" id="PF01940">
    <property type="entry name" value="DUF92"/>
    <property type="match status" value="1"/>
</dbReference>
<dbReference type="GO" id="GO:0016020">
    <property type="term" value="C:membrane"/>
    <property type="evidence" value="ECO:0007669"/>
    <property type="project" value="UniProtKB-SubCell"/>
</dbReference>
<comment type="subcellular location">
    <subcellularLocation>
        <location evidence="1">Membrane</location>
        <topology evidence="1">Multi-pass membrane protein</topology>
    </subcellularLocation>
</comment>
<dbReference type="EMBL" id="LQYY01000005">
    <property type="protein sequence ID" value="KYD35322.1"/>
    <property type="molecule type" value="Genomic_DNA"/>
</dbReference>
<evidence type="ECO:0000313" key="9">
    <source>
        <dbReference type="EMBL" id="RLQ14100.1"/>
    </source>
</evidence>
<keyword evidence="3 6" id="KW-0812">Transmembrane</keyword>
<reference evidence="7 12" key="2">
    <citation type="submission" date="2016-03" db="EMBL/GenBank/DDBJ databases">
        <title>Spore heat resistance.</title>
        <authorList>
            <person name="Boekhorst J."/>
            <person name="Berendsen E.M."/>
            <person name="Wells-Bennik M.H."/>
            <person name="Kuipers O.P."/>
        </authorList>
    </citation>
    <scope>NUCLEOTIDE SEQUENCE [LARGE SCALE GENOMIC DNA]</scope>
    <source>
        <strain evidence="7 12">GS8</strain>
    </source>
</reference>
<keyword evidence="5 6" id="KW-0472">Membrane</keyword>
<keyword evidence="4 6" id="KW-1133">Transmembrane helix</keyword>
<feature type="transmembrane region" description="Helical" evidence="6">
    <location>
        <begin position="175"/>
        <end position="195"/>
    </location>
</feature>
<feature type="transmembrane region" description="Helical" evidence="6">
    <location>
        <begin position="148"/>
        <end position="168"/>
    </location>
</feature>
<reference evidence="8 10" key="1">
    <citation type="submission" date="2016-01" db="EMBL/GenBank/DDBJ databases">
        <title>Draft Genome Sequences of Seven Thermophilic Sporeformers Isolated from Foods.</title>
        <authorList>
            <person name="Berendsen E.M."/>
            <person name="Wells-Bennik M.H."/>
            <person name="Krawcyk A.O."/>
            <person name="De Jong A."/>
            <person name="Holsappel S."/>
            <person name="Eijlander R.T."/>
            <person name="Kuipers O.P."/>
        </authorList>
    </citation>
    <scope>NUCLEOTIDE SEQUENCE [LARGE SCALE GENOMIC DNA]</scope>
    <source>
        <strain evidence="8 10">B4114</strain>
    </source>
</reference>
<dbReference type="PATRIC" id="fig|1422.15.peg.754"/>
<reference evidence="9 11" key="3">
    <citation type="submission" date="2018-10" db="EMBL/GenBank/DDBJ databases">
        <title>Geobacillus stearothermophilus in processing lines of powdered infant formula.</title>
        <authorList>
            <person name="Rhee M.S."/>
            <person name="Choi I.-G."/>
            <person name="Cho T.J."/>
            <person name="Park B."/>
        </authorList>
    </citation>
    <scope>NUCLEOTIDE SEQUENCE [LARGE SCALE GENOMIC DNA]</scope>
    <source>
        <strain evidence="9 11">FHS-PPGT130</strain>
    </source>
</reference>
<evidence type="ECO:0000256" key="4">
    <source>
        <dbReference type="ARBA" id="ARBA00022989"/>
    </source>
</evidence>
<dbReference type="Proteomes" id="UP000075517">
    <property type="component" value="Unassembled WGS sequence"/>
</dbReference>
<evidence type="ECO:0000256" key="1">
    <source>
        <dbReference type="ARBA" id="ARBA00004141"/>
    </source>
</evidence>
<dbReference type="EMBL" id="RCTJ01000020">
    <property type="protein sequence ID" value="RLQ14100.1"/>
    <property type="molecule type" value="Genomic_DNA"/>
</dbReference>
<feature type="transmembrane region" description="Helical" evidence="6">
    <location>
        <begin position="47"/>
        <end position="64"/>
    </location>
</feature>
<name>A0A0K9HIA5_GEOSE</name>
<organism evidence="8 10">
    <name type="scientific">Geobacillus stearothermophilus</name>
    <name type="common">Bacillus stearothermophilus</name>
    <dbReference type="NCBI Taxonomy" id="1422"/>
    <lineage>
        <taxon>Bacteria</taxon>
        <taxon>Bacillati</taxon>
        <taxon>Bacillota</taxon>
        <taxon>Bacilli</taxon>
        <taxon>Bacillales</taxon>
        <taxon>Anoxybacillaceae</taxon>
        <taxon>Geobacillus</taxon>
    </lineage>
</organism>
<dbReference type="EMBL" id="LUCS01000028">
    <property type="protein sequence ID" value="KAF6510002.1"/>
    <property type="molecule type" value="Genomic_DNA"/>
</dbReference>